<dbReference type="InParanoid" id="A0A0C3C6I0"/>
<dbReference type="AlphaFoldDB" id="A0A0C3C6I0"/>
<keyword evidence="2" id="KW-1185">Reference proteome</keyword>
<dbReference type="OrthoDB" id="3766406at2759"/>
<evidence type="ECO:0000313" key="2">
    <source>
        <dbReference type="Proteomes" id="UP000054321"/>
    </source>
</evidence>
<dbReference type="Proteomes" id="UP000054321">
    <property type="component" value="Unassembled WGS sequence"/>
</dbReference>
<evidence type="ECO:0000313" key="1">
    <source>
        <dbReference type="EMBL" id="KIM94493.1"/>
    </source>
</evidence>
<dbReference type="EMBL" id="KN832890">
    <property type="protein sequence ID" value="KIM94493.1"/>
    <property type="molecule type" value="Genomic_DNA"/>
</dbReference>
<organism evidence="1 2">
    <name type="scientific">Oidiodendron maius (strain Zn)</name>
    <dbReference type="NCBI Taxonomy" id="913774"/>
    <lineage>
        <taxon>Eukaryota</taxon>
        <taxon>Fungi</taxon>
        <taxon>Dikarya</taxon>
        <taxon>Ascomycota</taxon>
        <taxon>Pezizomycotina</taxon>
        <taxon>Leotiomycetes</taxon>
        <taxon>Leotiomycetes incertae sedis</taxon>
        <taxon>Myxotrichaceae</taxon>
        <taxon>Oidiodendron</taxon>
    </lineage>
</organism>
<evidence type="ECO:0008006" key="3">
    <source>
        <dbReference type="Google" id="ProtNLM"/>
    </source>
</evidence>
<accession>A0A0C3C6I0</accession>
<name>A0A0C3C6I0_OIDMZ</name>
<dbReference type="HOGENOM" id="CLU_048626_0_0_1"/>
<reference evidence="1 2" key="1">
    <citation type="submission" date="2014-04" db="EMBL/GenBank/DDBJ databases">
        <authorList>
            <consortium name="DOE Joint Genome Institute"/>
            <person name="Kuo A."/>
            <person name="Martino E."/>
            <person name="Perotto S."/>
            <person name="Kohler A."/>
            <person name="Nagy L.G."/>
            <person name="Floudas D."/>
            <person name="Copeland A."/>
            <person name="Barry K.W."/>
            <person name="Cichocki N."/>
            <person name="Veneault-Fourrey C."/>
            <person name="LaButti K."/>
            <person name="Lindquist E.A."/>
            <person name="Lipzen A."/>
            <person name="Lundell T."/>
            <person name="Morin E."/>
            <person name="Murat C."/>
            <person name="Sun H."/>
            <person name="Tunlid A."/>
            <person name="Henrissat B."/>
            <person name="Grigoriev I.V."/>
            <person name="Hibbett D.S."/>
            <person name="Martin F."/>
            <person name="Nordberg H.P."/>
            <person name="Cantor M.N."/>
            <person name="Hua S.X."/>
        </authorList>
    </citation>
    <scope>NUCLEOTIDE SEQUENCE [LARGE SCALE GENOMIC DNA]</scope>
    <source>
        <strain evidence="1 2">Zn</strain>
    </source>
</reference>
<gene>
    <name evidence="1" type="ORF">OIDMADRAFT_35039</name>
</gene>
<proteinExistence type="predicted"/>
<sequence>MSCFESLLRLAGLRHFLHFIAEHIPGIVSRPIALEVSLLGQLPLELILYMVQFFPPVSRLSFSLCCRPIYFALGTQHLKDITEEDRHVFLTLLEPKLPDYILCYSCKKFHAISNARKHIKLRYLEWAGRRLLPCQNNDIKIYVPYYFHDKFSFTVFQMTMKLYRQGLDYSKLLNILSAKTTTTPGLGYVVQCLSSAQIIGGSLFYRRQKIYLMPPNYPVPKFLDHPDFICRHWSPRPKNPQVEAFRDVIENRAWNKIKDLRKLEKLKSCLYCHSEYRYDFAHLGKKGNAVFITQWRNLGEGRSPMDPQWLKHTHYFSHFNREPVCYTPGSIYAKFESEEHFEFDYNAVSTPQDRKALFSMYYWGLNGESVNYY</sequence>
<reference evidence="2" key="2">
    <citation type="submission" date="2015-01" db="EMBL/GenBank/DDBJ databases">
        <title>Evolutionary Origins and Diversification of the Mycorrhizal Mutualists.</title>
        <authorList>
            <consortium name="DOE Joint Genome Institute"/>
            <consortium name="Mycorrhizal Genomics Consortium"/>
            <person name="Kohler A."/>
            <person name="Kuo A."/>
            <person name="Nagy L.G."/>
            <person name="Floudas D."/>
            <person name="Copeland A."/>
            <person name="Barry K.W."/>
            <person name="Cichocki N."/>
            <person name="Veneault-Fourrey C."/>
            <person name="LaButti K."/>
            <person name="Lindquist E.A."/>
            <person name="Lipzen A."/>
            <person name="Lundell T."/>
            <person name="Morin E."/>
            <person name="Murat C."/>
            <person name="Riley R."/>
            <person name="Ohm R."/>
            <person name="Sun H."/>
            <person name="Tunlid A."/>
            <person name="Henrissat B."/>
            <person name="Grigoriev I.V."/>
            <person name="Hibbett D.S."/>
            <person name="Martin F."/>
        </authorList>
    </citation>
    <scope>NUCLEOTIDE SEQUENCE [LARGE SCALE GENOMIC DNA]</scope>
    <source>
        <strain evidence="2">Zn</strain>
    </source>
</reference>
<protein>
    <recommendedName>
        <fullName evidence="3">F-box domain-containing protein</fullName>
    </recommendedName>
</protein>